<dbReference type="InterPro" id="IPR036165">
    <property type="entry name" value="YefM-like_sf"/>
</dbReference>
<dbReference type="RefSeq" id="WP_099513813.1">
    <property type="nucleotide sequence ID" value="NZ_CP016617.1"/>
</dbReference>
<reference evidence="3" key="1">
    <citation type="submission" date="2016-07" db="EMBL/GenBank/DDBJ databases">
        <title>Microvirga ossetica sp. nov. a new species of rhizobia isolated from root nodules of the legume species Vicia alpestris Steven originated from North Ossetia region in the Caucasus.</title>
        <authorList>
            <person name="Safronova V.I."/>
            <person name="Kuznetsova I.G."/>
            <person name="Sazanova A.L."/>
            <person name="Belimov A."/>
            <person name="Andronov E."/>
            <person name="Osledkin Y.S."/>
            <person name="Onishchuk O.P."/>
            <person name="Kurchak O.N."/>
            <person name="Shaposhnikov A.I."/>
            <person name="Willems A."/>
            <person name="Tikhonovich I.A."/>
        </authorList>
    </citation>
    <scope>NUCLEOTIDE SEQUENCE [LARGE SCALE GENOMIC DNA]</scope>
    <source>
        <strain evidence="3">V5/3M</strain>
        <plasmid evidence="3">unnamed1</plasmid>
    </source>
</reference>
<gene>
    <name evidence="3" type="ORF">BB934_31110</name>
</gene>
<proteinExistence type="inferred from homology"/>
<comment type="function">
    <text evidence="2">Antitoxin component of a type II toxin-antitoxin (TA) system.</text>
</comment>
<dbReference type="EMBL" id="CP016617">
    <property type="protein sequence ID" value="ANY82709.1"/>
    <property type="molecule type" value="Genomic_DNA"/>
</dbReference>
<accession>A0A1B2ERX3</accession>
<protein>
    <recommendedName>
        <fullName evidence="2">Antitoxin</fullName>
    </recommendedName>
</protein>
<dbReference type="Gene3D" id="3.40.1620.10">
    <property type="entry name" value="YefM-like domain"/>
    <property type="match status" value="1"/>
</dbReference>
<name>A0A1B2ERX3_9HYPH</name>
<dbReference type="NCBIfam" id="TIGR01552">
    <property type="entry name" value="phd_fam"/>
    <property type="match status" value="1"/>
</dbReference>
<keyword evidence="3" id="KW-0614">Plasmid</keyword>
<dbReference type="SUPFAM" id="SSF143120">
    <property type="entry name" value="YefM-like"/>
    <property type="match status" value="1"/>
</dbReference>
<dbReference type="AlphaFoldDB" id="A0A1B2ERX3"/>
<evidence type="ECO:0000256" key="2">
    <source>
        <dbReference type="RuleBase" id="RU362080"/>
    </source>
</evidence>
<geneLocation type="plasmid" evidence="3">
    <name>unnamed1</name>
</geneLocation>
<evidence type="ECO:0000256" key="1">
    <source>
        <dbReference type="ARBA" id="ARBA00009981"/>
    </source>
</evidence>
<organism evidence="3">
    <name type="scientific">Microvirga ossetica</name>
    <dbReference type="NCBI Taxonomy" id="1882682"/>
    <lineage>
        <taxon>Bacteria</taxon>
        <taxon>Pseudomonadati</taxon>
        <taxon>Pseudomonadota</taxon>
        <taxon>Alphaproteobacteria</taxon>
        <taxon>Hyphomicrobiales</taxon>
        <taxon>Methylobacteriaceae</taxon>
        <taxon>Microvirga</taxon>
    </lineage>
</organism>
<evidence type="ECO:0000313" key="3">
    <source>
        <dbReference type="EMBL" id="ANY82709.1"/>
    </source>
</evidence>
<dbReference type="InterPro" id="IPR006442">
    <property type="entry name" value="Antitoxin_Phd/YefM"/>
</dbReference>
<dbReference type="KEGG" id="moc:BB934_31110"/>
<sequence length="80" mass="9019">MHEVQLKDAKASLSAIVDRAAAGEEIVITRHGRKEAVLISWDEFRRLSTVPSFGKLLMSAPIEEGDLPERHEPPHRSEEF</sequence>
<dbReference type="Pfam" id="PF02604">
    <property type="entry name" value="PhdYeFM_antitox"/>
    <property type="match status" value="1"/>
</dbReference>
<dbReference type="OrthoDB" id="517402at2"/>
<comment type="similarity">
    <text evidence="1 2">Belongs to the phD/YefM antitoxin family.</text>
</comment>